<accession>A0A7J8NG40</accession>
<sequence>MYDLYLERFSTFTMKHLPHSFFNYCPLLIDTMQRMKRQHVERFHFESCWLLEDSFEAKTNRLWKNNIKSVPHTNVKEQNSGDIVGCLGVRSSTNSKRYLGLQNMVSRNKRWAFQVLKDLLRSR</sequence>
<proteinExistence type="predicted"/>
<dbReference type="Proteomes" id="UP000593572">
    <property type="component" value="Unassembled WGS sequence"/>
</dbReference>
<dbReference type="EMBL" id="JABEZX010310697">
    <property type="protein sequence ID" value="MBA0575905.1"/>
    <property type="molecule type" value="Genomic_DNA"/>
</dbReference>
<comment type="caution">
    <text evidence="1">The sequence shown here is derived from an EMBL/GenBank/DDBJ whole genome shotgun (WGS) entry which is preliminary data.</text>
</comment>
<dbReference type="AlphaFoldDB" id="A0A7J8NG40"/>
<organism evidence="1 2">
    <name type="scientific">Gossypium lobatum</name>
    <dbReference type="NCBI Taxonomy" id="34289"/>
    <lineage>
        <taxon>Eukaryota</taxon>
        <taxon>Viridiplantae</taxon>
        <taxon>Streptophyta</taxon>
        <taxon>Embryophyta</taxon>
        <taxon>Tracheophyta</taxon>
        <taxon>Spermatophyta</taxon>
        <taxon>Magnoliopsida</taxon>
        <taxon>eudicotyledons</taxon>
        <taxon>Gunneridae</taxon>
        <taxon>Pentapetalae</taxon>
        <taxon>rosids</taxon>
        <taxon>malvids</taxon>
        <taxon>Malvales</taxon>
        <taxon>Malvaceae</taxon>
        <taxon>Malvoideae</taxon>
        <taxon>Gossypium</taxon>
    </lineage>
</organism>
<evidence type="ECO:0000313" key="1">
    <source>
        <dbReference type="EMBL" id="MBA0575905.1"/>
    </source>
</evidence>
<name>A0A7J8NG40_9ROSI</name>
<reference evidence="1 2" key="1">
    <citation type="journal article" date="2019" name="Genome Biol. Evol.">
        <title>Insights into the evolution of the New World diploid cottons (Gossypium, subgenus Houzingenia) based on genome sequencing.</title>
        <authorList>
            <person name="Grover C.E."/>
            <person name="Arick M.A. 2nd"/>
            <person name="Thrash A."/>
            <person name="Conover J.L."/>
            <person name="Sanders W.S."/>
            <person name="Peterson D.G."/>
            <person name="Frelichowski J.E."/>
            <person name="Scheffler J.A."/>
            <person name="Scheffler B.E."/>
            <person name="Wendel J.F."/>
        </authorList>
    </citation>
    <scope>NUCLEOTIDE SEQUENCE [LARGE SCALE GENOMIC DNA]</scope>
    <source>
        <strain evidence="1">157</strain>
        <tissue evidence="1">Leaf</tissue>
    </source>
</reference>
<protein>
    <submittedName>
        <fullName evidence="1">Uncharacterized protein</fullName>
    </submittedName>
</protein>
<evidence type="ECO:0000313" key="2">
    <source>
        <dbReference type="Proteomes" id="UP000593572"/>
    </source>
</evidence>
<feature type="non-terminal residue" evidence="1">
    <location>
        <position position="1"/>
    </location>
</feature>
<gene>
    <name evidence="1" type="ORF">Golob_024845</name>
</gene>
<keyword evidence="2" id="KW-1185">Reference proteome</keyword>